<comment type="caution">
    <text evidence="2">The sequence shown here is derived from an EMBL/GenBank/DDBJ whole genome shotgun (WGS) entry which is preliminary data.</text>
</comment>
<feature type="chain" id="PRO_5022913688" evidence="1">
    <location>
        <begin position="24"/>
        <end position="468"/>
    </location>
</feature>
<keyword evidence="3" id="KW-1185">Reference proteome</keyword>
<dbReference type="Proteomes" id="UP000315440">
    <property type="component" value="Unassembled WGS sequence"/>
</dbReference>
<accession>A0A5C5ZKP0</accession>
<organism evidence="2 3">
    <name type="scientific">Pseudobythopirellula maris</name>
    <dbReference type="NCBI Taxonomy" id="2527991"/>
    <lineage>
        <taxon>Bacteria</taxon>
        <taxon>Pseudomonadati</taxon>
        <taxon>Planctomycetota</taxon>
        <taxon>Planctomycetia</taxon>
        <taxon>Pirellulales</taxon>
        <taxon>Lacipirellulaceae</taxon>
        <taxon>Pseudobythopirellula</taxon>
    </lineage>
</organism>
<dbReference type="InterPro" id="IPR010870">
    <property type="entry name" value="Porin_O/P"/>
</dbReference>
<dbReference type="InterPro" id="IPR023614">
    <property type="entry name" value="Porin_dom_sf"/>
</dbReference>
<dbReference type="Pfam" id="PF07396">
    <property type="entry name" value="Porin_O_P"/>
    <property type="match status" value="1"/>
</dbReference>
<reference evidence="2 3" key="1">
    <citation type="submission" date="2019-02" db="EMBL/GenBank/DDBJ databases">
        <title>Deep-cultivation of Planctomycetes and their phenomic and genomic characterization uncovers novel biology.</title>
        <authorList>
            <person name="Wiegand S."/>
            <person name="Jogler M."/>
            <person name="Boedeker C."/>
            <person name="Pinto D."/>
            <person name="Vollmers J."/>
            <person name="Rivas-Marin E."/>
            <person name="Kohn T."/>
            <person name="Peeters S.H."/>
            <person name="Heuer A."/>
            <person name="Rast P."/>
            <person name="Oberbeckmann S."/>
            <person name="Bunk B."/>
            <person name="Jeske O."/>
            <person name="Meyerdierks A."/>
            <person name="Storesund J.E."/>
            <person name="Kallscheuer N."/>
            <person name="Luecker S."/>
            <person name="Lage O.M."/>
            <person name="Pohl T."/>
            <person name="Merkel B.J."/>
            <person name="Hornburger P."/>
            <person name="Mueller R.-W."/>
            <person name="Bruemmer F."/>
            <person name="Labrenz M."/>
            <person name="Spormann A.M."/>
            <person name="Op Den Camp H."/>
            <person name="Overmann J."/>
            <person name="Amann R."/>
            <person name="Jetten M.S.M."/>
            <person name="Mascher T."/>
            <person name="Medema M.H."/>
            <person name="Devos D.P."/>
            <person name="Kaster A.-K."/>
            <person name="Ovreas L."/>
            <person name="Rohde M."/>
            <person name="Galperin M.Y."/>
            <person name="Jogler C."/>
        </authorList>
    </citation>
    <scope>NUCLEOTIDE SEQUENCE [LARGE SCALE GENOMIC DNA]</scope>
    <source>
        <strain evidence="2 3">Mal64</strain>
    </source>
</reference>
<dbReference type="EMBL" id="SJPQ01000003">
    <property type="protein sequence ID" value="TWT87715.1"/>
    <property type="molecule type" value="Genomic_DNA"/>
</dbReference>
<dbReference type="OrthoDB" id="9760167at2"/>
<gene>
    <name evidence="2" type="ORF">Mal64_32580</name>
</gene>
<name>A0A5C5ZKP0_9BACT</name>
<evidence type="ECO:0000313" key="2">
    <source>
        <dbReference type="EMBL" id="TWT87715.1"/>
    </source>
</evidence>
<sequence length="468" mass="51490" precursor="true">MAMRARRLCSGVAMLAFAFCAHAAAATAPVRLPPPQSADAPADFAGVHQAAWLEGETPCPCPPVTYAAPEFELGVQFDKGLFIRSTDLDERPFSIYAGARLQVRYTGFARDRETWTDAAGVTRTIRNRSNFDTERARLNLSGTALSPDLRYAITFDGDSDGASNVDNLFYFFAYQLTDTVEVAMGRWKVASTRQWLQSSRHLRMVDRSLATEYFRPGFSDGLWLWGKPADGVRWQASLTNGLRTSTRRPADLDDNLAIALTGHIEPWAAYGTSDVDFQCHATPAVRLGASFLFDRTEDRSDAGFPLGDDNFLRLSDGTRLSDTGALAPGVRLLSDHEMVASFDAGLKYQGWSLSGEYFMRWIQGLEADGALPVRQLYDYGFHAELGKFLIAKRVDVNARMSQVSGLRGDSLVYSLGTNYYFGRRSDDLINKFSLDVLAVKGAAVTTSTADFVAGDSGLMVRAQTQLAF</sequence>
<evidence type="ECO:0000313" key="3">
    <source>
        <dbReference type="Proteomes" id="UP000315440"/>
    </source>
</evidence>
<dbReference type="Gene3D" id="2.40.160.10">
    <property type="entry name" value="Porin"/>
    <property type="match status" value="1"/>
</dbReference>
<protein>
    <submittedName>
        <fullName evidence="2">Phosphate-selective porin O and P</fullName>
    </submittedName>
</protein>
<evidence type="ECO:0000256" key="1">
    <source>
        <dbReference type="SAM" id="SignalP"/>
    </source>
</evidence>
<keyword evidence="1" id="KW-0732">Signal</keyword>
<proteinExistence type="predicted"/>
<feature type="signal peptide" evidence="1">
    <location>
        <begin position="1"/>
        <end position="23"/>
    </location>
</feature>
<dbReference type="AlphaFoldDB" id="A0A5C5ZKP0"/>